<protein>
    <submittedName>
        <fullName evidence="1">Uncharacterized protein</fullName>
    </submittedName>
</protein>
<keyword evidence="2" id="KW-1185">Reference proteome</keyword>
<dbReference type="Proteomes" id="UP001596505">
    <property type="component" value="Unassembled WGS sequence"/>
</dbReference>
<proteinExistence type="predicted"/>
<evidence type="ECO:0000313" key="2">
    <source>
        <dbReference type="Proteomes" id="UP001596505"/>
    </source>
</evidence>
<sequence length="57" mass="6211">MGRAAGFSCTVLKSAAGMYQVYSGTSEWKFISSYFDDPKDSKAIADGCTDFNNGYCF</sequence>
<evidence type="ECO:0000313" key="1">
    <source>
        <dbReference type="EMBL" id="MFC7395276.1"/>
    </source>
</evidence>
<reference evidence="2" key="1">
    <citation type="journal article" date="2019" name="Int. J. Syst. Evol. Microbiol.">
        <title>The Global Catalogue of Microorganisms (GCM) 10K type strain sequencing project: providing services to taxonomists for standard genome sequencing and annotation.</title>
        <authorList>
            <consortium name="The Broad Institute Genomics Platform"/>
            <consortium name="The Broad Institute Genome Sequencing Center for Infectious Disease"/>
            <person name="Wu L."/>
            <person name="Ma J."/>
        </authorList>
    </citation>
    <scope>NUCLEOTIDE SEQUENCE [LARGE SCALE GENOMIC DNA]</scope>
    <source>
        <strain evidence="2">CGMCC 1.16305</strain>
    </source>
</reference>
<comment type="caution">
    <text evidence="1">The sequence shown here is derived from an EMBL/GenBank/DDBJ whole genome shotgun (WGS) entry which is preliminary data.</text>
</comment>
<gene>
    <name evidence="1" type="ORF">ACFQRG_20410</name>
</gene>
<accession>A0ABW2Q0T4</accession>
<dbReference type="EMBL" id="JBHTCO010000044">
    <property type="protein sequence ID" value="MFC7395276.1"/>
    <property type="molecule type" value="Genomic_DNA"/>
</dbReference>
<name>A0ABW2Q0T4_9BACL</name>
<organism evidence="1 2">
    <name type="scientific">Scopulibacillus cellulosilyticus</name>
    <dbReference type="NCBI Taxonomy" id="2665665"/>
    <lineage>
        <taxon>Bacteria</taxon>
        <taxon>Bacillati</taxon>
        <taxon>Bacillota</taxon>
        <taxon>Bacilli</taxon>
        <taxon>Bacillales</taxon>
        <taxon>Sporolactobacillaceae</taxon>
        <taxon>Scopulibacillus</taxon>
    </lineage>
</organism>
<dbReference type="RefSeq" id="WP_380969658.1">
    <property type="nucleotide sequence ID" value="NZ_JBHTCO010000044.1"/>
</dbReference>